<dbReference type="EMBL" id="JACICA010000010">
    <property type="protein sequence ID" value="MBB3703280.1"/>
    <property type="molecule type" value="Genomic_DNA"/>
</dbReference>
<evidence type="ECO:0000313" key="1">
    <source>
        <dbReference type="EMBL" id="MBB3703280.1"/>
    </source>
</evidence>
<dbReference type="Proteomes" id="UP000541425">
    <property type="component" value="Unassembled WGS sequence"/>
</dbReference>
<comment type="caution">
    <text evidence="1">The sequence shown here is derived from an EMBL/GenBank/DDBJ whole genome shotgun (WGS) entry which is preliminary data.</text>
</comment>
<organism evidence="1 2">
    <name type="scientific">Alloprevotella rava</name>
    <dbReference type="NCBI Taxonomy" id="671218"/>
    <lineage>
        <taxon>Bacteria</taxon>
        <taxon>Pseudomonadati</taxon>
        <taxon>Bacteroidota</taxon>
        <taxon>Bacteroidia</taxon>
        <taxon>Bacteroidales</taxon>
        <taxon>Prevotellaceae</taxon>
        <taxon>Alloprevotella</taxon>
    </lineage>
</organism>
<reference evidence="1 2" key="1">
    <citation type="submission" date="2020-08" db="EMBL/GenBank/DDBJ databases">
        <title>Genomic Encyclopedia of Type Strains, Phase IV (KMG-IV): sequencing the most valuable type-strain genomes for metagenomic binning, comparative biology and taxonomic classification.</title>
        <authorList>
            <person name="Goeker M."/>
        </authorList>
    </citation>
    <scope>NUCLEOTIDE SEQUENCE [LARGE SCALE GENOMIC DNA]</scope>
    <source>
        <strain evidence="1 2">DSM 22548</strain>
    </source>
</reference>
<sequence length="30" mass="3683">MRFANSVLQIHIKCYILHILFCNHCNTRFF</sequence>
<protein>
    <submittedName>
        <fullName evidence="1">Uncharacterized protein</fullName>
    </submittedName>
</protein>
<evidence type="ECO:0000313" key="2">
    <source>
        <dbReference type="Proteomes" id="UP000541425"/>
    </source>
</evidence>
<accession>A0A7W5XYG8</accession>
<proteinExistence type="predicted"/>
<name>A0A7W5XYG8_9BACT</name>
<dbReference type="AlphaFoldDB" id="A0A7W5XYG8"/>
<gene>
    <name evidence="1" type="ORF">FHS60_001762</name>
</gene>